<dbReference type="KEGG" id="crr:CRDco_1680"/>
<comment type="similarity">
    <text evidence="1">Belongs to the universal ribosomal protein uL3 family.</text>
</comment>
<keyword evidence="4" id="KW-0687">Ribonucleoprotein</keyword>
<dbReference type="EMBL" id="AP023214">
    <property type="protein sequence ID" value="BCG49394.1"/>
    <property type="molecule type" value="Genomic_DNA"/>
</dbReference>
<keyword evidence="3 7" id="KW-0689">Ribosomal protein</keyword>
<dbReference type="Pfam" id="PF00297">
    <property type="entry name" value="Ribosomal_L3"/>
    <property type="match status" value="1"/>
</dbReference>
<dbReference type="InterPro" id="IPR009000">
    <property type="entry name" value="Transl_B-barrel_sf"/>
</dbReference>
<evidence type="ECO:0000256" key="6">
    <source>
        <dbReference type="ARBA" id="ARBA00035457"/>
    </source>
</evidence>
<keyword evidence="8" id="KW-1185">Reference proteome</keyword>
<dbReference type="GO" id="GO:1990904">
    <property type="term" value="C:ribonucleoprotein complex"/>
    <property type="evidence" value="ECO:0007669"/>
    <property type="project" value="UniProtKB-KW"/>
</dbReference>
<dbReference type="Proteomes" id="UP000595596">
    <property type="component" value="Chromosome"/>
</dbReference>
<name>A0A7R6VYL8_CARRU</name>
<dbReference type="Gene3D" id="2.40.30.10">
    <property type="entry name" value="Translation factors"/>
    <property type="match status" value="1"/>
</dbReference>
<dbReference type="GO" id="GO:0005840">
    <property type="term" value="C:ribosome"/>
    <property type="evidence" value="ECO:0007669"/>
    <property type="project" value="UniProtKB-KW"/>
</dbReference>
<dbReference type="SUPFAM" id="SSF50447">
    <property type="entry name" value="Translation proteins"/>
    <property type="match status" value="1"/>
</dbReference>
<dbReference type="GO" id="GO:0006412">
    <property type="term" value="P:translation"/>
    <property type="evidence" value="ECO:0007669"/>
    <property type="project" value="InterPro"/>
</dbReference>
<evidence type="ECO:0000313" key="8">
    <source>
        <dbReference type="Proteomes" id="UP000595596"/>
    </source>
</evidence>
<evidence type="ECO:0000256" key="3">
    <source>
        <dbReference type="ARBA" id="ARBA00022980"/>
    </source>
</evidence>
<keyword evidence="2" id="KW-0488">Methylation</keyword>
<evidence type="ECO:0000256" key="5">
    <source>
        <dbReference type="ARBA" id="ARBA00035243"/>
    </source>
</evidence>
<evidence type="ECO:0000256" key="4">
    <source>
        <dbReference type="ARBA" id="ARBA00023274"/>
    </source>
</evidence>
<reference evidence="7 8" key="1">
    <citation type="journal article" date="2020" name="Genome Biol. Evol.">
        <title>Comparative Genomics Underlines Multiple Roles of Profftella, an Obligate Symbiont of Psyllids: Providing Toxins, Vitamins, and Carotenoids.</title>
        <authorList>
            <person name="Nakabachi A."/>
            <person name="Piel J."/>
            <person name="Malenovsky I."/>
            <person name="Hirose Y."/>
        </authorList>
    </citation>
    <scope>NUCLEOTIDE SEQUENCE [LARGE SCALE GENOMIC DNA]</scope>
    <source>
        <strain evidence="7 8">Dco</strain>
    </source>
</reference>
<evidence type="ECO:0000256" key="2">
    <source>
        <dbReference type="ARBA" id="ARBA00022481"/>
    </source>
</evidence>
<dbReference type="PANTHER" id="PTHR11229">
    <property type="entry name" value="50S RIBOSOMAL PROTEIN L3"/>
    <property type="match status" value="1"/>
</dbReference>
<sequence>MIFINKGIKLFFYKKKLILLNIIKYINLNKFYLNFYIYSLLIKNISKGKGFQGVIKRWGFSTKDKSHGCSLSYRTMGSTGQCQDPGRVFKGKKMPGRMGGKHFSIYSKIFLRQNNYFYIRKILPGIKNDFLKVKVL</sequence>
<dbReference type="GO" id="GO:0003735">
    <property type="term" value="F:structural constituent of ribosome"/>
    <property type="evidence" value="ECO:0007669"/>
    <property type="project" value="InterPro"/>
</dbReference>
<proteinExistence type="inferred from homology"/>
<dbReference type="AlphaFoldDB" id="A0A7R6VYL8"/>
<dbReference type="PANTHER" id="PTHR11229:SF8">
    <property type="entry name" value="LARGE RIBOSOMAL SUBUNIT PROTEIN UL3M"/>
    <property type="match status" value="1"/>
</dbReference>
<gene>
    <name evidence="7" type="primary">rplC</name>
    <name evidence="7" type="ORF">CRDco_1680</name>
</gene>
<accession>A0A7R6VYL8</accession>
<dbReference type="InterPro" id="IPR019927">
    <property type="entry name" value="Ribosomal_uL3_bac/org-type"/>
</dbReference>
<evidence type="ECO:0000313" key="7">
    <source>
        <dbReference type="EMBL" id="BCG49394.1"/>
    </source>
</evidence>
<organism evidence="7 8">
    <name type="scientific">Candidatus Carsonella ruddii</name>
    <name type="common">Diaphorina cf. continua</name>
    <dbReference type="NCBI Taxonomy" id="2661587"/>
    <lineage>
        <taxon>Bacteria</taxon>
        <taxon>Pseudomonadati</taxon>
        <taxon>Pseudomonadota</taxon>
        <taxon>Gammaproteobacteria</taxon>
        <taxon>Oceanospirillales</taxon>
        <taxon>Halomonadaceae</taxon>
        <taxon>Zymobacter group</taxon>
        <taxon>Candidatus Carsonella</taxon>
    </lineage>
</organism>
<dbReference type="InterPro" id="IPR000597">
    <property type="entry name" value="Ribosomal_uL3"/>
</dbReference>
<protein>
    <recommendedName>
        <fullName evidence="5">Large ribosomal subunit protein uL3</fullName>
    </recommendedName>
    <alternativeName>
        <fullName evidence="6">50S ribosomal protein L3</fullName>
    </alternativeName>
</protein>
<evidence type="ECO:0000256" key="1">
    <source>
        <dbReference type="ARBA" id="ARBA00006540"/>
    </source>
</evidence>